<evidence type="ECO:0000256" key="6">
    <source>
        <dbReference type="SAM" id="Phobius"/>
    </source>
</evidence>
<feature type="transmembrane region" description="Helical" evidence="6">
    <location>
        <begin position="141"/>
        <end position="163"/>
    </location>
</feature>
<keyword evidence="5 6" id="KW-0472">Membrane</keyword>
<reference evidence="8 9" key="1">
    <citation type="submission" date="2019-03" db="EMBL/GenBank/DDBJ databases">
        <title>Genomic Encyclopedia of Type Strains, Phase IV (KMG-IV): sequencing the most valuable type-strain genomes for metagenomic binning, comparative biology and taxonomic classification.</title>
        <authorList>
            <person name="Goeker M."/>
        </authorList>
    </citation>
    <scope>NUCLEOTIDE SEQUENCE [LARGE SCALE GENOMIC DNA]</scope>
    <source>
        <strain evidence="8 9">DSM 1709</strain>
    </source>
</reference>
<dbReference type="SUPFAM" id="SSF103473">
    <property type="entry name" value="MFS general substrate transporter"/>
    <property type="match status" value="1"/>
</dbReference>
<feature type="transmembrane region" description="Helical" evidence="6">
    <location>
        <begin position="395"/>
        <end position="415"/>
    </location>
</feature>
<evidence type="ECO:0000256" key="5">
    <source>
        <dbReference type="ARBA" id="ARBA00023136"/>
    </source>
</evidence>
<sequence>MATTLLDRTVTKMRWRLIPFMLTLYVLAFLDRANIGFAKQAYQLDTGLSNEAFALGAGIFFVAYACLGAPANLLMKKFGARKWIGVTTLLWGLLSAAMAYADSETKFLVVRTLLGAAEAGFFPGMIYLTSQWFPQRTRASVMGLFYMGAPLALTLGSPLSGALLELQGVGGHPGWFWMFVIEGLLAVAAGFWTFAYLDDSPETARFLSAEEKRTLLDQLHSEESAKATSRIADAIRNPQVWHLAFIYMLIQISVYGLIFFLPTQVGALLGKKVGFEVSVVSAIPWIAALAGTYFIPRYSDRVGERRNIAAATLLMAGLGIGVSALASPLVAMVALCFAAAGFIAVQPVFWTMPTGLLSGTALAAGIGFTNMFGAVGGFLAPLIRVKADTLFGNQIAGLLTLAALAVLGSVAIMALKQVRATPVAPAGGSRLAKT</sequence>
<keyword evidence="4 6" id="KW-1133">Transmembrane helix</keyword>
<keyword evidence="3 6" id="KW-0812">Transmembrane</keyword>
<dbReference type="GO" id="GO:0005886">
    <property type="term" value="C:plasma membrane"/>
    <property type="evidence" value="ECO:0007669"/>
    <property type="project" value="TreeGrafter"/>
</dbReference>
<name>A0A4R2MXY7_RUBGE</name>
<evidence type="ECO:0000256" key="2">
    <source>
        <dbReference type="ARBA" id="ARBA00022448"/>
    </source>
</evidence>
<feature type="transmembrane region" description="Helical" evidence="6">
    <location>
        <begin position="240"/>
        <end position="261"/>
    </location>
</feature>
<dbReference type="PROSITE" id="PS50850">
    <property type="entry name" value="MFS"/>
    <property type="match status" value="1"/>
</dbReference>
<dbReference type="FunFam" id="1.20.1250.20:FF:000018">
    <property type="entry name" value="MFS transporter permease"/>
    <property type="match status" value="1"/>
</dbReference>
<dbReference type="InterPro" id="IPR011701">
    <property type="entry name" value="MFS"/>
</dbReference>
<feature type="transmembrane region" description="Helical" evidence="6">
    <location>
        <begin position="273"/>
        <end position="295"/>
    </location>
</feature>
<evidence type="ECO:0000313" key="8">
    <source>
        <dbReference type="EMBL" id="TCP05673.1"/>
    </source>
</evidence>
<gene>
    <name evidence="8" type="ORF">EV684_101545</name>
</gene>
<dbReference type="OrthoDB" id="5441967at2"/>
<evidence type="ECO:0000256" key="1">
    <source>
        <dbReference type="ARBA" id="ARBA00004141"/>
    </source>
</evidence>
<feature type="transmembrane region" description="Helical" evidence="6">
    <location>
        <begin position="107"/>
        <end position="129"/>
    </location>
</feature>
<dbReference type="PANTHER" id="PTHR43791">
    <property type="entry name" value="PERMEASE-RELATED"/>
    <property type="match status" value="1"/>
</dbReference>
<dbReference type="AlphaFoldDB" id="A0A4R2MXY7"/>
<feature type="transmembrane region" description="Helical" evidence="6">
    <location>
        <begin position="307"/>
        <end position="326"/>
    </location>
</feature>
<feature type="transmembrane region" description="Helical" evidence="6">
    <location>
        <begin position="332"/>
        <end position="350"/>
    </location>
</feature>
<proteinExistence type="predicted"/>
<feature type="transmembrane region" description="Helical" evidence="6">
    <location>
        <begin position="54"/>
        <end position="74"/>
    </location>
</feature>
<dbReference type="InterPro" id="IPR020846">
    <property type="entry name" value="MFS_dom"/>
</dbReference>
<evidence type="ECO:0000256" key="3">
    <source>
        <dbReference type="ARBA" id="ARBA00022692"/>
    </source>
</evidence>
<dbReference type="Proteomes" id="UP000295106">
    <property type="component" value="Unassembled WGS sequence"/>
</dbReference>
<feature type="transmembrane region" description="Helical" evidence="6">
    <location>
        <begin position="362"/>
        <end position="383"/>
    </location>
</feature>
<dbReference type="RefSeq" id="WP_132644658.1">
    <property type="nucleotide sequence ID" value="NZ_CP181386.1"/>
</dbReference>
<feature type="transmembrane region" description="Helical" evidence="6">
    <location>
        <begin position="83"/>
        <end position="101"/>
    </location>
</feature>
<organism evidence="8 9">
    <name type="scientific">Rubrivivax gelatinosus</name>
    <name type="common">Rhodocyclus gelatinosus</name>
    <name type="synonym">Rhodopseudomonas gelatinosa</name>
    <dbReference type="NCBI Taxonomy" id="28068"/>
    <lineage>
        <taxon>Bacteria</taxon>
        <taxon>Pseudomonadati</taxon>
        <taxon>Pseudomonadota</taxon>
        <taxon>Betaproteobacteria</taxon>
        <taxon>Burkholderiales</taxon>
        <taxon>Sphaerotilaceae</taxon>
        <taxon>Rubrivivax</taxon>
    </lineage>
</organism>
<dbReference type="Gene3D" id="1.20.1250.20">
    <property type="entry name" value="MFS general substrate transporter like domains"/>
    <property type="match status" value="2"/>
</dbReference>
<dbReference type="Pfam" id="PF07690">
    <property type="entry name" value="MFS_1"/>
    <property type="match status" value="1"/>
</dbReference>
<feature type="transmembrane region" description="Helical" evidence="6">
    <location>
        <begin position="175"/>
        <end position="197"/>
    </location>
</feature>
<dbReference type="GO" id="GO:0022857">
    <property type="term" value="F:transmembrane transporter activity"/>
    <property type="evidence" value="ECO:0007669"/>
    <property type="project" value="InterPro"/>
</dbReference>
<dbReference type="CDD" id="cd17319">
    <property type="entry name" value="MFS_ExuT_GudP_like"/>
    <property type="match status" value="1"/>
</dbReference>
<comment type="caution">
    <text evidence="8">The sequence shown here is derived from an EMBL/GenBank/DDBJ whole genome shotgun (WGS) entry which is preliminary data.</text>
</comment>
<evidence type="ECO:0000256" key="4">
    <source>
        <dbReference type="ARBA" id="ARBA00022989"/>
    </source>
</evidence>
<evidence type="ECO:0000313" key="9">
    <source>
        <dbReference type="Proteomes" id="UP000295106"/>
    </source>
</evidence>
<keyword evidence="2" id="KW-0813">Transport</keyword>
<feature type="domain" description="Major facilitator superfamily (MFS) profile" evidence="7">
    <location>
        <begin position="17"/>
        <end position="420"/>
    </location>
</feature>
<dbReference type="InterPro" id="IPR036259">
    <property type="entry name" value="MFS_trans_sf"/>
</dbReference>
<evidence type="ECO:0000259" key="7">
    <source>
        <dbReference type="PROSITE" id="PS50850"/>
    </source>
</evidence>
<dbReference type="GeneID" id="99687269"/>
<comment type="subcellular location">
    <subcellularLocation>
        <location evidence="1">Membrane</location>
        <topology evidence="1">Multi-pass membrane protein</topology>
    </subcellularLocation>
</comment>
<protein>
    <submittedName>
        <fullName evidence="8">Sugar phosphate permease</fullName>
    </submittedName>
</protein>
<dbReference type="PANTHER" id="PTHR43791:SF30">
    <property type="entry name" value="INNER MEMBRANE TRANSPORT PROTEIN RHMT"/>
    <property type="match status" value="1"/>
</dbReference>
<accession>A0A4R2MXY7</accession>
<dbReference type="EMBL" id="SLXD01000001">
    <property type="protein sequence ID" value="TCP05673.1"/>
    <property type="molecule type" value="Genomic_DNA"/>
</dbReference>